<dbReference type="Proteomes" id="UP001220940">
    <property type="component" value="Unassembled WGS sequence"/>
</dbReference>
<evidence type="ECO:0000313" key="2">
    <source>
        <dbReference type="Proteomes" id="UP001220940"/>
    </source>
</evidence>
<organism evidence="1 2">
    <name type="scientific">Mycoplasma bradburyae</name>
    <dbReference type="NCBI Taxonomy" id="2963128"/>
    <lineage>
        <taxon>Bacteria</taxon>
        <taxon>Bacillati</taxon>
        <taxon>Mycoplasmatota</taxon>
        <taxon>Mollicutes</taxon>
        <taxon>Mycoplasmataceae</taxon>
        <taxon>Mycoplasma</taxon>
    </lineage>
</organism>
<name>A0ABT5GB94_9MOLU</name>
<accession>A0ABT5GB94</accession>
<protein>
    <recommendedName>
        <fullName evidence="3">Transposase</fullName>
    </recommendedName>
</protein>
<keyword evidence="2" id="KW-1185">Reference proteome</keyword>
<sequence length="92" mass="11356">MIIKFRSRFLKELKKTEKNRRSENERRMRAVIGFKKEHKLNDLLLIANIFKTTFYYWKSRLDRLNPDKEIENKIIQIRAKIRIKAIVEYMLN</sequence>
<reference evidence="1" key="1">
    <citation type="submission" date="2021-11" db="EMBL/GenBank/DDBJ databases">
        <title>Description of Mycoplasma bradburyaesp. nov.from sea birds: a tribute to a great mycoplasmologist.</title>
        <authorList>
            <person name="Ramirez A.S."/>
            <person name="Poveda C."/>
            <person name="Suarez-Perez A."/>
            <person name="Rosales R.S."/>
            <person name="Dijkman R."/>
            <person name="Feberwee A."/>
            <person name="Spergser J."/>
            <person name="Szostak M.P."/>
            <person name="Ressel L."/>
            <person name="Calabuig P."/>
            <person name="Catania S."/>
            <person name="Gobbo F."/>
            <person name="Timofte D."/>
            <person name="Poveda J.B."/>
        </authorList>
    </citation>
    <scope>NUCLEOTIDE SEQUENCE [LARGE SCALE GENOMIC DNA]</scope>
    <source>
        <strain evidence="1">T158</strain>
    </source>
</reference>
<gene>
    <name evidence="1" type="ORF">LNO68_03575</name>
</gene>
<dbReference type="RefSeq" id="WP_255034598.1">
    <property type="nucleotide sequence ID" value="NZ_CP101414.1"/>
</dbReference>
<proteinExistence type="predicted"/>
<evidence type="ECO:0008006" key="3">
    <source>
        <dbReference type="Google" id="ProtNLM"/>
    </source>
</evidence>
<comment type="caution">
    <text evidence="1">The sequence shown here is derived from an EMBL/GenBank/DDBJ whole genome shotgun (WGS) entry which is preliminary data.</text>
</comment>
<evidence type="ECO:0000313" key="1">
    <source>
        <dbReference type="EMBL" id="MDC4182247.1"/>
    </source>
</evidence>
<dbReference type="EMBL" id="JAJHZM010000017">
    <property type="protein sequence ID" value="MDC4182247.1"/>
    <property type="molecule type" value="Genomic_DNA"/>
</dbReference>